<dbReference type="EMBL" id="JABEZU010000005">
    <property type="protein sequence ID" value="NOV98928.1"/>
    <property type="molecule type" value="Genomic_DNA"/>
</dbReference>
<feature type="chain" id="PRO_5047347493" evidence="1">
    <location>
        <begin position="20"/>
        <end position="275"/>
    </location>
</feature>
<feature type="signal peptide" evidence="1">
    <location>
        <begin position="1"/>
        <end position="19"/>
    </location>
</feature>
<name>A0ABX2A9Z4_9MICO</name>
<proteinExistence type="predicted"/>
<accession>A0ABX2A9Z4</accession>
<dbReference type="Proteomes" id="UP000757540">
    <property type="component" value="Unassembled WGS sequence"/>
</dbReference>
<protein>
    <submittedName>
        <fullName evidence="2">Uncharacterized protein</fullName>
    </submittedName>
</protein>
<keyword evidence="3" id="KW-1185">Reference proteome</keyword>
<sequence>MVVAGALLLSGLGAVPADAASSGPGGSVDHPDVVLYKGQHNKTVRVSYSVKKPTSAQIRACFDAKSYPEYGEVYAGWGDFYWNYDLEYHDRYGNDVGGGLFLYSSKFAASGKVTSPRWYDWEPFGRYKAVAIVQREFDVYGVDEDGDRWDHYCQLPDVRYADIFSFKRASYLRVDASPEPVRKGAVVTVKGTLKYWNPVSDYGKGAIRPLQGKKVKVYFDPSGPRGATYQGSATVTSKGTFTKRFTQKKSGTWIVKYAGSQTLTSGRATDAVRVK</sequence>
<evidence type="ECO:0000313" key="2">
    <source>
        <dbReference type="EMBL" id="NOV98928.1"/>
    </source>
</evidence>
<reference evidence="2 3" key="1">
    <citation type="submission" date="2020-05" db="EMBL/GenBank/DDBJ databases">
        <title>Genomic Encyclopedia of Type Strains, Phase III (KMG-III): the genomes of soil and plant-associated and newly described type strains.</title>
        <authorList>
            <person name="Whitman W."/>
        </authorList>
    </citation>
    <scope>NUCLEOTIDE SEQUENCE [LARGE SCALE GENOMIC DNA]</scope>
    <source>
        <strain evidence="2 3">KCTC 19046</strain>
    </source>
</reference>
<comment type="caution">
    <text evidence="2">The sequence shown here is derived from an EMBL/GenBank/DDBJ whole genome shotgun (WGS) entry which is preliminary data.</text>
</comment>
<gene>
    <name evidence="2" type="ORF">HDG69_003530</name>
</gene>
<evidence type="ECO:0000313" key="3">
    <source>
        <dbReference type="Proteomes" id="UP000757540"/>
    </source>
</evidence>
<keyword evidence="1" id="KW-0732">Signal</keyword>
<organism evidence="2 3">
    <name type="scientific">Isoptericola halotolerans</name>
    <dbReference type="NCBI Taxonomy" id="300560"/>
    <lineage>
        <taxon>Bacteria</taxon>
        <taxon>Bacillati</taxon>
        <taxon>Actinomycetota</taxon>
        <taxon>Actinomycetes</taxon>
        <taxon>Micrococcales</taxon>
        <taxon>Promicromonosporaceae</taxon>
        <taxon>Isoptericola</taxon>
    </lineage>
</organism>
<evidence type="ECO:0000256" key="1">
    <source>
        <dbReference type="SAM" id="SignalP"/>
    </source>
</evidence>
<dbReference type="RefSeq" id="WP_171785124.1">
    <property type="nucleotide sequence ID" value="NZ_BAAAML010000004.1"/>
</dbReference>